<dbReference type="InterPro" id="IPR039424">
    <property type="entry name" value="SBP_5"/>
</dbReference>
<protein>
    <submittedName>
        <fullName evidence="4">ABC transporter substrate-binding protein</fullName>
    </submittedName>
</protein>
<dbReference type="Gene3D" id="3.10.105.10">
    <property type="entry name" value="Dipeptide-binding Protein, Domain 3"/>
    <property type="match status" value="1"/>
</dbReference>
<comment type="caution">
    <text evidence="4">The sequence shown here is derived from an EMBL/GenBank/DDBJ whole genome shotgun (WGS) entry which is preliminary data.</text>
</comment>
<evidence type="ECO:0000259" key="3">
    <source>
        <dbReference type="Pfam" id="PF00496"/>
    </source>
</evidence>
<evidence type="ECO:0000256" key="2">
    <source>
        <dbReference type="SAM" id="SignalP"/>
    </source>
</evidence>
<keyword evidence="5" id="KW-1185">Reference proteome</keyword>
<dbReference type="Proteomes" id="UP000562984">
    <property type="component" value="Unassembled WGS sequence"/>
</dbReference>
<feature type="compositionally biased region" description="Gly residues" evidence="1">
    <location>
        <begin position="41"/>
        <end position="50"/>
    </location>
</feature>
<reference evidence="4 5" key="1">
    <citation type="submission" date="2020-05" db="EMBL/GenBank/DDBJ databases">
        <title>Nakamurella sp. DB0629 isolated from air conditioner.</title>
        <authorList>
            <person name="Kim D.H."/>
            <person name="Kim D.-U."/>
        </authorList>
    </citation>
    <scope>NUCLEOTIDE SEQUENCE [LARGE SCALE GENOMIC DNA]</scope>
    <source>
        <strain evidence="4 5">DB0629</strain>
    </source>
</reference>
<organism evidence="4 5">
    <name type="scientific">Nakamurella aerolata</name>
    <dbReference type="NCBI Taxonomy" id="1656892"/>
    <lineage>
        <taxon>Bacteria</taxon>
        <taxon>Bacillati</taxon>
        <taxon>Actinomycetota</taxon>
        <taxon>Actinomycetes</taxon>
        <taxon>Nakamurellales</taxon>
        <taxon>Nakamurellaceae</taxon>
        <taxon>Nakamurella</taxon>
    </lineage>
</organism>
<dbReference type="CDD" id="cd00995">
    <property type="entry name" value="PBP2_NikA_DppA_OppA_like"/>
    <property type="match status" value="1"/>
</dbReference>
<feature type="domain" description="Solute-binding protein family 5" evidence="3">
    <location>
        <begin position="127"/>
        <end position="501"/>
    </location>
</feature>
<accession>A0A849A8Y1</accession>
<evidence type="ECO:0000313" key="5">
    <source>
        <dbReference type="Proteomes" id="UP000562984"/>
    </source>
</evidence>
<gene>
    <name evidence="4" type="ORF">HKD39_09815</name>
</gene>
<dbReference type="PROSITE" id="PS51257">
    <property type="entry name" value="PROKAR_LIPOPROTEIN"/>
    <property type="match status" value="1"/>
</dbReference>
<dbReference type="EMBL" id="JABEND010000004">
    <property type="protein sequence ID" value="NNG36003.1"/>
    <property type="molecule type" value="Genomic_DNA"/>
</dbReference>
<feature type="compositionally biased region" description="Low complexity" evidence="1">
    <location>
        <begin position="24"/>
        <end position="40"/>
    </location>
</feature>
<keyword evidence="2" id="KW-0732">Signal</keyword>
<feature type="signal peptide" evidence="2">
    <location>
        <begin position="1"/>
        <end position="22"/>
    </location>
</feature>
<dbReference type="InterPro" id="IPR030678">
    <property type="entry name" value="Peptide/Ni-bd"/>
</dbReference>
<sequence length="585" mass="62294">MTRHVRLTVTAVATVAALTLTACGSGSDDSGTSGTSAAGPAGSGQSGAGSGAAPAGSGAGAPAGGNDAEVSDAVVKLVLNQDVDTLLPMDSNVGDNIGVLDVIYDGLVRYDPKTSKPYNYVAQDIATKDNKVWTIKIKDGLTFQNGEPVDAAAFARSWNYSAYGPNAVANNYFFERIDGYEPMQGEYEEDDAGKVTVTKEPTAKELSGLKIVDPLTLEVTLTAPFAGFSTMLGYTGFFPVAKACIDDVSGCAVKPIGNGPFQVDQWDQGQKLTASRWDGYTLPESPAFTGIEWTEYAGKSSWPDFQAGDIDVSAPPPALWAQANADPDLSSRKVESPGAALTYIGFPLYKGKPYDNIEFRKAISMAIDRKTIIEKILPGQAVPATSWVVPDGVPGGKAGTCEWCRFDPAAAKAALAKAGGWPAGQTLTIHLGKDETSEQYFKAIGDSIKLNLGIDYKLDPTPDFFDRRSSRGFTGIFRNNWFPDYPLNENYLAPVYGGGDAKKGNKNLGFYDAKFEQAIKAGDAAPNLDEAVVKYADAEKILAADFPTVPVSFSQNVAFYSERLDNVVLDPFSGSVELRLLKIKQ</sequence>
<dbReference type="PIRSF" id="PIRSF002741">
    <property type="entry name" value="MppA"/>
    <property type="match status" value="1"/>
</dbReference>
<dbReference type="Gene3D" id="3.40.190.10">
    <property type="entry name" value="Periplasmic binding protein-like II"/>
    <property type="match status" value="1"/>
</dbReference>
<dbReference type="GO" id="GO:0043190">
    <property type="term" value="C:ATP-binding cassette (ABC) transporter complex"/>
    <property type="evidence" value="ECO:0007669"/>
    <property type="project" value="InterPro"/>
</dbReference>
<evidence type="ECO:0000256" key="1">
    <source>
        <dbReference type="SAM" id="MobiDB-lite"/>
    </source>
</evidence>
<dbReference type="RefSeq" id="WP_171199668.1">
    <property type="nucleotide sequence ID" value="NZ_JABEND010000004.1"/>
</dbReference>
<dbReference type="Gene3D" id="3.90.76.10">
    <property type="entry name" value="Dipeptide-binding Protein, Domain 1"/>
    <property type="match status" value="1"/>
</dbReference>
<name>A0A849A8Y1_9ACTN</name>
<evidence type="ECO:0000313" key="4">
    <source>
        <dbReference type="EMBL" id="NNG36003.1"/>
    </source>
</evidence>
<proteinExistence type="predicted"/>
<feature type="region of interest" description="Disordered" evidence="1">
    <location>
        <begin position="24"/>
        <end position="65"/>
    </location>
</feature>
<dbReference type="GO" id="GO:0015833">
    <property type="term" value="P:peptide transport"/>
    <property type="evidence" value="ECO:0007669"/>
    <property type="project" value="TreeGrafter"/>
</dbReference>
<dbReference type="InterPro" id="IPR000914">
    <property type="entry name" value="SBP_5_dom"/>
</dbReference>
<dbReference type="SUPFAM" id="SSF53850">
    <property type="entry name" value="Periplasmic binding protein-like II"/>
    <property type="match status" value="1"/>
</dbReference>
<dbReference type="GO" id="GO:0042597">
    <property type="term" value="C:periplasmic space"/>
    <property type="evidence" value="ECO:0007669"/>
    <property type="project" value="UniProtKB-ARBA"/>
</dbReference>
<feature type="chain" id="PRO_5039718201" evidence="2">
    <location>
        <begin position="23"/>
        <end position="585"/>
    </location>
</feature>
<dbReference type="PANTHER" id="PTHR30290:SF83">
    <property type="entry name" value="ABC TRANSPORTER SUBSTRATE-BINDING PROTEIN"/>
    <property type="match status" value="1"/>
</dbReference>
<dbReference type="Pfam" id="PF00496">
    <property type="entry name" value="SBP_bac_5"/>
    <property type="match status" value="1"/>
</dbReference>
<dbReference type="GO" id="GO:1904680">
    <property type="term" value="F:peptide transmembrane transporter activity"/>
    <property type="evidence" value="ECO:0007669"/>
    <property type="project" value="TreeGrafter"/>
</dbReference>
<dbReference type="PANTHER" id="PTHR30290">
    <property type="entry name" value="PERIPLASMIC BINDING COMPONENT OF ABC TRANSPORTER"/>
    <property type="match status" value="1"/>
</dbReference>
<dbReference type="AlphaFoldDB" id="A0A849A8Y1"/>